<name>A0A9P6H069_9MICR</name>
<dbReference type="InterPro" id="IPR001494">
    <property type="entry name" value="Importin-beta_N"/>
</dbReference>
<keyword evidence="3" id="KW-0813">Transport</keyword>
<dbReference type="GO" id="GO:0031267">
    <property type="term" value="F:small GTPase binding"/>
    <property type="evidence" value="ECO:0007669"/>
    <property type="project" value="InterPro"/>
</dbReference>
<gene>
    <name evidence="8" type="ORF">NGRA_0799</name>
</gene>
<keyword evidence="4" id="KW-0963">Cytoplasm</keyword>
<dbReference type="Proteomes" id="UP000740883">
    <property type="component" value="Unassembled WGS sequence"/>
</dbReference>
<evidence type="ECO:0000256" key="3">
    <source>
        <dbReference type="ARBA" id="ARBA00022448"/>
    </source>
</evidence>
<evidence type="ECO:0000256" key="2">
    <source>
        <dbReference type="ARBA" id="ARBA00004496"/>
    </source>
</evidence>
<evidence type="ECO:0000259" key="7">
    <source>
        <dbReference type="PROSITE" id="PS50166"/>
    </source>
</evidence>
<dbReference type="Pfam" id="PF03810">
    <property type="entry name" value="IBN_N"/>
    <property type="match status" value="1"/>
</dbReference>
<dbReference type="Gene3D" id="1.25.10.10">
    <property type="entry name" value="Leucine-rich Repeat Variant"/>
    <property type="match status" value="1"/>
</dbReference>
<dbReference type="GO" id="GO:0006606">
    <property type="term" value="P:protein import into nucleus"/>
    <property type="evidence" value="ECO:0007669"/>
    <property type="project" value="TreeGrafter"/>
</dbReference>
<sequence>MNSEMKEIFKNTIDPNESVRKRSEEQLNKFQKDPNILLQLPQTLMKDKDPIIKNTSSLFFKNAVIAEWSNEYFQQTRFYIINNMHNYYADVDGVTLVAFNSILIHIYNTEKMDVIVPFLKNNIALLKSGNPHQVGIVLNILEMIFSAEKIKYNLEHILELIFNTEGQTILTMLHEFIGQSNYKSAKIIMKILAKSYNYYAIPDFLCRVEIFSYIINISVEILKLPNNNDEYYMKTKKWTSFFLNKASNKGVKKFFKKTELSEFITEASRFSYIYDVFIKQLKMEHNDSPKAEPIKVNTTEFLTLCASNKTAYVYLEKDIVYLITDYIMSLNELNEEEEDCFEYNSEKYLRDKYHYFNYTLRNDASTLFCEIVKNLKHNVNAMNWLLDFFVQIFEAYKNNPSKENLRKKYGCLFLLSNIVHTIFRHDKEKFEYILNMYIFPDIKSNSPILRSQSCYFLSFVEEEVTPGNYLFEALDATIQALRQEHDAIKVDATLAINFFISNPSVSDRFKSYIPEVVQSILTLSSSHDIEPLTFLLDSIMQNYPNDISKFAPGLVSSLGSLIISHLSSNENEGDDRLMVISGFLRSVESIVMSMEDSGPLIMEVYNNFYNVLYYIFSEKKADFFQEALDLTNGFLFSLKRIEKSMCQLFGIILALPRDEIMIYPTEIADVIDNFVSFGVDIVLDPTVLSNIYNIITIYCLADDDNFYDEDFISGCKIIETLLLNVGEKLLALDPQRLAFFINTVIENICRLEEDSVALIYALEVIMHCYYLNPHDTACIMINKQYISRFFGTVFAKKKEFVRVHDKKICIRFLGKLFSADQASMKGYFDISQLVSFFASVLCTLPAAIETRNRLKKQDEESDEDEDYNYDASDDYMELEEDIYHSTVLDQFNPFSYIANIFTNTPQNSVAALVMRNMSNDQMRAINEVFNNNSGHPQQ</sequence>
<dbReference type="EMBL" id="SBJO01000036">
    <property type="protein sequence ID" value="KAF9764135.1"/>
    <property type="molecule type" value="Genomic_DNA"/>
</dbReference>
<dbReference type="SUPFAM" id="SSF48371">
    <property type="entry name" value="ARM repeat"/>
    <property type="match status" value="1"/>
</dbReference>
<comment type="subcellular location">
    <subcellularLocation>
        <location evidence="2">Cytoplasm</location>
    </subcellularLocation>
    <subcellularLocation>
        <location evidence="1">Nucleus</location>
    </subcellularLocation>
</comment>
<dbReference type="InterPro" id="IPR011989">
    <property type="entry name" value="ARM-like"/>
</dbReference>
<evidence type="ECO:0000313" key="8">
    <source>
        <dbReference type="EMBL" id="KAF9764135.1"/>
    </source>
</evidence>
<accession>A0A9P6H069</accession>
<dbReference type="OrthoDB" id="760868at2759"/>
<feature type="domain" description="Importin N-terminal" evidence="7">
    <location>
        <begin position="23"/>
        <end position="109"/>
    </location>
</feature>
<dbReference type="PROSITE" id="PS50166">
    <property type="entry name" value="IMPORTIN_B_NT"/>
    <property type="match status" value="1"/>
</dbReference>
<evidence type="ECO:0000313" key="9">
    <source>
        <dbReference type="Proteomes" id="UP000740883"/>
    </source>
</evidence>
<keyword evidence="5" id="KW-0653">Protein transport</keyword>
<dbReference type="AlphaFoldDB" id="A0A9P6H069"/>
<evidence type="ECO:0000256" key="4">
    <source>
        <dbReference type="ARBA" id="ARBA00022490"/>
    </source>
</evidence>
<protein>
    <submittedName>
        <fullName evidence="8">Importin</fullName>
    </submittedName>
</protein>
<dbReference type="PANTHER" id="PTHR10997">
    <property type="entry name" value="IMPORTIN-7, 8, 11"/>
    <property type="match status" value="1"/>
</dbReference>
<dbReference type="InterPro" id="IPR016024">
    <property type="entry name" value="ARM-type_fold"/>
</dbReference>
<organism evidence="8 9">
    <name type="scientific">Nosema granulosis</name>
    <dbReference type="NCBI Taxonomy" id="83296"/>
    <lineage>
        <taxon>Eukaryota</taxon>
        <taxon>Fungi</taxon>
        <taxon>Fungi incertae sedis</taxon>
        <taxon>Microsporidia</taxon>
        <taxon>Nosematidae</taxon>
        <taxon>Nosema</taxon>
    </lineage>
</organism>
<keyword evidence="9" id="KW-1185">Reference proteome</keyword>
<dbReference type="GO" id="GO:0005635">
    <property type="term" value="C:nuclear envelope"/>
    <property type="evidence" value="ECO:0007669"/>
    <property type="project" value="TreeGrafter"/>
</dbReference>
<dbReference type="GO" id="GO:0005829">
    <property type="term" value="C:cytosol"/>
    <property type="evidence" value="ECO:0007669"/>
    <property type="project" value="TreeGrafter"/>
</dbReference>
<reference evidence="8 9" key="1">
    <citation type="journal article" date="2020" name="Genome Biol. Evol.">
        <title>Comparative genomics of strictly vertically transmitted, feminizing microsporidia endosymbionts of amphipod crustaceans.</title>
        <authorList>
            <person name="Cormier A."/>
            <person name="Chebbi M.A."/>
            <person name="Giraud I."/>
            <person name="Wattier R."/>
            <person name="Teixeira M."/>
            <person name="Gilbert C."/>
            <person name="Rigaud T."/>
            <person name="Cordaux R."/>
        </authorList>
    </citation>
    <scope>NUCLEOTIDE SEQUENCE [LARGE SCALE GENOMIC DNA]</scope>
    <source>
        <strain evidence="8 9">Ou3-Ou53</strain>
    </source>
</reference>
<evidence type="ECO:0000256" key="6">
    <source>
        <dbReference type="ARBA" id="ARBA00023242"/>
    </source>
</evidence>
<proteinExistence type="predicted"/>
<evidence type="ECO:0000256" key="1">
    <source>
        <dbReference type="ARBA" id="ARBA00004123"/>
    </source>
</evidence>
<dbReference type="PANTHER" id="PTHR10997:SF18">
    <property type="entry name" value="D-IMPORTIN 7_RANBP7"/>
    <property type="match status" value="1"/>
</dbReference>
<comment type="caution">
    <text evidence="8">The sequence shown here is derived from an EMBL/GenBank/DDBJ whole genome shotgun (WGS) entry which is preliminary data.</text>
</comment>
<evidence type="ECO:0000256" key="5">
    <source>
        <dbReference type="ARBA" id="ARBA00022927"/>
    </source>
</evidence>
<keyword evidence="6" id="KW-0539">Nucleus</keyword>